<dbReference type="InterPro" id="IPR002772">
    <property type="entry name" value="Glyco_hydro_3_C"/>
</dbReference>
<dbReference type="Gene3D" id="3.40.50.1700">
    <property type="entry name" value="Glycoside hydrolase family 3 C-terminal domain"/>
    <property type="match status" value="2"/>
</dbReference>
<dbReference type="InterPro" id="IPR001764">
    <property type="entry name" value="Glyco_hydro_3_N"/>
</dbReference>
<dbReference type="PANTHER" id="PTHR30620:SF101">
    <property type="entry name" value="BETA-GLUCOSIDASE BOGH3B-LIKE"/>
    <property type="match status" value="1"/>
</dbReference>
<dbReference type="Gene3D" id="4.10.60.10">
    <property type="entry name" value="Zinc finger, CCHC-type"/>
    <property type="match status" value="1"/>
</dbReference>
<proteinExistence type="predicted"/>
<dbReference type="SUPFAM" id="SSF51445">
    <property type="entry name" value="(Trans)glycosidases"/>
    <property type="match status" value="1"/>
</dbReference>
<sequence length="891" mass="100337">MKYKDATLPVEVRIQDLFKRMTLAEKIGQMAQVERENTTAHIVKKYKIVKMLNKFQKGSLRTRLGIPLIYGIDAVQGHNHVYNATIFPHNVGLGVTRDPELVKRIGAATALEVRATAIRYTFAPWIAGDVPKNMNGLPYVHAKAKVAACAKHYVGDGGTVKGINENNTIVNPKALFGIHMPAYLDSLAKGVATIMASYSSVNGVKMHANYNLLTRYLKHKLGFKGFIISDYRGIDKITYPEHKNYTYSLQLASILAGIDMVMIPYNYTEFINGVTNLVKKGVIPMNRIDDAVTRILRVKFTMGLFENRLGNYKLAHKVGCKDHRELAREAVRKSLVLLKNGKSGGKPLLPLPKKAKKTLVAGTHAHNLYYQCGGWTIEWQRLGSNNLTSGEVPYAETRGDNQNLTLPASGLETIKNICGSVKCVVIVVSGRPLVIERYLESMDALVAAWLPGSEGQRVADVVFGDFGFTGKLARTWFKRVDQLPMNVGRLQPNEFINWLHTVERVLELKDIPDDNRVKLVAIKLKKHASIWWENLKHSREREGRNKIRTWEKMHRELTPLRVEKQISKKNITIASKPRDFEASQGTQALKIVVETPAKVEKEASSSCPAQPNTRKCFKCQGFGHIASNYPNRKIITIIGGEIHEVLDGEAEKEISDEIKPQLEEELITADHGESLVVRRSPHDTITKDEDWLRHNIFHTRCTSRGKVCNVIIDSGSCENVVSSYMVEKLGLPVKDLSHPYKLQWLQKGNEVKVTKCCLVSFSISNRYQDEVWCDVIPMDACHLLLGHPWQFDRKAIHDGHANTYSFVKDGVKVKLTPLKPEETLEKKDEDKALISRSTFQKLHQESRTACLLLLSKVNDATSPFLEEIRSLLEEFSNVVPDETPHGLPRTQ</sequence>
<accession>A0AAV5J747</accession>
<dbReference type="AlphaFoldDB" id="A0AAV5J747"/>
<evidence type="ECO:0000313" key="6">
    <source>
        <dbReference type="Proteomes" id="UP001054252"/>
    </source>
</evidence>
<evidence type="ECO:0000259" key="4">
    <source>
        <dbReference type="Pfam" id="PF01915"/>
    </source>
</evidence>
<dbReference type="InterPro" id="IPR036962">
    <property type="entry name" value="Glyco_hydro_3_N_sf"/>
</dbReference>
<feature type="domain" description="Glycoside hydrolase family 3 C-terminal" evidence="4">
    <location>
        <begin position="389"/>
        <end position="485"/>
    </location>
</feature>
<dbReference type="InterPro" id="IPR051915">
    <property type="entry name" value="Cellulose_Degrad_GH3"/>
</dbReference>
<evidence type="ECO:0000259" key="3">
    <source>
        <dbReference type="Pfam" id="PF00933"/>
    </source>
</evidence>
<name>A0AAV5J747_9ROSI</name>
<gene>
    <name evidence="5" type="ORF">SLEP1_g20807</name>
</gene>
<protein>
    <recommendedName>
        <fullName evidence="7">Beta-glucosidase</fullName>
    </recommendedName>
</protein>
<keyword evidence="2" id="KW-0326">Glycosidase</keyword>
<feature type="domain" description="Glycoside hydrolase family 3 N-terminal" evidence="3">
    <location>
        <begin position="23"/>
        <end position="126"/>
    </location>
</feature>
<dbReference type="Proteomes" id="UP001054252">
    <property type="component" value="Unassembled WGS sequence"/>
</dbReference>
<evidence type="ECO:0000313" key="5">
    <source>
        <dbReference type="EMBL" id="GKV09282.1"/>
    </source>
</evidence>
<dbReference type="InterPro" id="IPR036881">
    <property type="entry name" value="Glyco_hydro_3_C_sf"/>
</dbReference>
<dbReference type="PRINTS" id="PR00133">
    <property type="entry name" value="GLHYDRLASE3"/>
</dbReference>
<dbReference type="GO" id="GO:0009251">
    <property type="term" value="P:glucan catabolic process"/>
    <property type="evidence" value="ECO:0007669"/>
    <property type="project" value="TreeGrafter"/>
</dbReference>
<keyword evidence="1" id="KW-0378">Hydrolase</keyword>
<dbReference type="Gene3D" id="3.20.20.300">
    <property type="entry name" value="Glycoside hydrolase, family 3, N-terminal domain"/>
    <property type="match status" value="2"/>
</dbReference>
<feature type="domain" description="Glycoside hydrolase family 3 N-terminal" evidence="3">
    <location>
        <begin position="143"/>
        <end position="298"/>
    </location>
</feature>
<dbReference type="Pfam" id="PF01915">
    <property type="entry name" value="Glyco_hydro_3_C"/>
    <property type="match status" value="1"/>
</dbReference>
<dbReference type="InterPro" id="IPR017853">
    <property type="entry name" value="GH"/>
</dbReference>
<comment type="caution">
    <text evidence="5">The sequence shown here is derived from an EMBL/GenBank/DDBJ whole genome shotgun (WGS) entry which is preliminary data.</text>
</comment>
<keyword evidence="6" id="KW-1185">Reference proteome</keyword>
<dbReference type="InterPro" id="IPR021109">
    <property type="entry name" value="Peptidase_aspartic_dom_sf"/>
</dbReference>
<dbReference type="GO" id="GO:0008422">
    <property type="term" value="F:beta-glucosidase activity"/>
    <property type="evidence" value="ECO:0007669"/>
    <property type="project" value="TreeGrafter"/>
</dbReference>
<organism evidence="5 6">
    <name type="scientific">Rubroshorea leprosula</name>
    <dbReference type="NCBI Taxonomy" id="152421"/>
    <lineage>
        <taxon>Eukaryota</taxon>
        <taxon>Viridiplantae</taxon>
        <taxon>Streptophyta</taxon>
        <taxon>Embryophyta</taxon>
        <taxon>Tracheophyta</taxon>
        <taxon>Spermatophyta</taxon>
        <taxon>Magnoliopsida</taxon>
        <taxon>eudicotyledons</taxon>
        <taxon>Gunneridae</taxon>
        <taxon>Pentapetalae</taxon>
        <taxon>rosids</taxon>
        <taxon>malvids</taxon>
        <taxon>Malvales</taxon>
        <taxon>Dipterocarpaceae</taxon>
        <taxon>Rubroshorea</taxon>
    </lineage>
</organism>
<reference evidence="5 6" key="1">
    <citation type="journal article" date="2021" name="Commun. Biol.">
        <title>The genome of Shorea leprosula (Dipterocarpaceae) highlights the ecological relevance of drought in aseasonal tropical rainforests.</title>
        <authorList>
            <person name="Ng K.K.S."/>
            <person name="Kobayashi M.J."/>
            <person name="Fawcett J.A."/>
            <person name="Hatakeyama M."/>
            <person name="Paape T."/>
            <person name="Ng C.H."/>
            <person name="Ang C.C."/>
            <person name="Tnah L.H."/>
            <person name="Lee C.T."/>
            <person name="Nishiyama T."/>
            <person name="Sese J."/>
            <person name="O'Brien M.J."/>
            <person name="Copetti D."/>
            <person name="Mohd Noor M.I."/>
            <person name="Ong R.C."/>
            <person name="Putra M."/>
            <person name="Sireger I.Z."/>
            <person name="Indrioko S."/>
            <person name="Kosugi Y."/>
            <person name="Izuno A."/>
            <person name="Isagi Y."/>
            <person name="Lee S.L."/>
            <person name="Shimizu K.K."/>
        </authorList>
    </citation>
    <scope>NUCLEOTIDE SEQUENCE [LARGE SCALE GENOMIC DNA]</scope>
    <source>
        <strain evidence="5">214</strain>
    </source>
</reference>
<dbReference type="PANTHER" id="PTHR30620">
    <property type="entry name" value="PERIPLASMIC BETA-GLUCOSIDASE-RELATED"/>
    <property type="match status" value="1"/>
</dbReference>
<evidence type="ECO:0008006" key="7">
    <source>
        <dbReference type="Google" id="ProtNLM"/>
    </source>
</evidence>
<evidence type="ECO:0000256" key="1">
    <source>
        <dbReference type="ARBA" id="ARBA00022801"/>
    </source>
</evidence>
<evidence type="ECO:0000256" key="2">
    <source>
        <dbReference type="ARBA" id="ARBA00023295"/>
    </source>
</evidence>
<dbReference type="SUPFAM" id="SSF52279">
    <property type="entry name" value="Beta-D-glucan exohydrolase, C-terminal domain"/>
    <property type="match status" value="1"/>
</dbReference>
<dbReference type="Pfam" id="PF00933">
    <property type="entry name" value="Glyco_hydro_3"/>
    <property type="match status" value="2"/>
</dbReference>
<dbReference type="EMBL" id="BPVZ01000030">
    <property type="protein sequence ID" value="GKV09282.1"/>
    <property type="molecule type" value="Genomic_DNA"/>
</dbReference>
<dbReference type="CDD" id="cd00303">
    <property type="entry name" value="retropepsin_like"/>
    <property type="match status" value="1"/>
</dbReference>
<dbReference type="Gene3D" id="2.40.70.10">
    <property type="entry name" value="Acid Proteases"/>
    <property type="match status" value="1"/>
</dbReference>